<dbReference type="EMBL" id="CP000774">
    <property type="protein sequence ID" value="ABS63204.1"/>
    <property type="molecule type" value="Genomic_DNA"/>
</dbReference>
<keyword evidence="3" id="KW-1185">Reference proteome</keyword>
<dbReference type="STRING" id="402881.Plav_1585"/>
<dbReference type="eggNOG" id="COG4093">
    <property type="taxonomic scope" value="Bacteria"/>
</dbReference>
<evidence type="ECO:0000313" key="2">
    <source>
        <dbReference type="EMBL" id="ABS63204.1"/>
    </source>
</evidence>
<keyword evidence="1" id="KW-1133">Transmembrane helix</keyword>
<evidence type="ECO:0000256" key="1">
    <source>
        <dbReference type="SAM" id="Phobius"/>
    </source>
</evidence>
<dbReference type="Proteomes" id="UP000006377">
    <property type="component" value="Chromosome"/>
</dbReference>
<dbReference type="Pfam" id="PF09898">
    <property type="entry name" value="DUF2125"/>
    <property type="match status" value="1"/>
</dbReference>
<evidence type="ECO:0008006" key="4">
    <source>
        <dbReference type="Google" id="ProtNLM"/>
    </source>
</evidence>
<dbReference type="InterPro" id="IPR018666">
    <property type="entry name" value="DUF2125"/>
</dbReference>
<keyword evidence="1" id="KW-0812">Transmembrane</keyword>
<organism evidence="2 3">
    <name type="scientific">Parvibaculum lavamentivorans (strain DS-1 / DSM 13023 / NCIMB 13966)</name>
    <dbReference type="NCBI Taxonomy" id="402881"/>
    <lineage>
        <taxon>Bacteria</taxon>
        <taxon>Pseudomonadati</taxon>
        <taxon>Pseudomonadota</taxon>
        <taxon>Alphaproteobacteria</taxon>
        <taxon>Hyphomicrobiales</taxon>
        <taxon>Parvibaculaceae</taxon>
        <taxon>Parvibaculum</taxon>
    </lineage>
</organism>
<keyword evidence="1" id="KW-0472">Membrane</keyword>
<dbReference type="HOGENOM" id="CLU_756156_0_0_5"/>
<dbReference type="RefSeq" id="WP_012110492.1">
    <property type="nucleotide sequence ID" value="NC_009719.1"/>
</dbReference>
<name>A7HTH1_PARL1</name>
<protein>
    <recommendedName>
        <fullName evidence="4">DUF2125 domain-containing protein</fullName>
    </recommendedName>
</protein>
<dbReference type="OrthoDB" id="7169664at2"/>
<sequence>MTDPVTDIRPAPPKRRWGLFLPAAALLLLVAVYTVYWFTIAGELREGVEAFAARRDNGLVVSWDDLAITGYPYRIEADFTAPGASAPDAPEEWAWHGEGAAFALLPYNLRHVIVNLEGEQTFSYRDVTASAPARNEARATAAKAWGSYVDVADAPFGRIAIDIEELDARHRRGATGLNDRLTAERLQFHTRAAIDEANGLINGSYDVAIQADGVVLESEEKILALGPNIKQIVAQARLRDLPQTPHVSAIELLREWQRTGGVLSISELIVKWGPLDLAAHGEFKLDARRRLEGQFDAKITGFETLLDAMVRDGLVKEREANVALAGLVLVSQFQGKKTNEVRIPVMMREGLLYLGPLAVARLEPLY</sequence>
<evidence type="ECO:0000313" key="3">
    <source>
        <dbReference type="Proteomes" id="UP000006377"/>
    </source>
</evidence>
<accession>A7HTH1</accession>
<feature type="transmembrane region" description="Helical" evidence="1">
    <location>
        <begin position="17"/>
        <end position="38"/>
    </location>
</feature>
<dbReference type="AlphaFoldDB" id="A7HTH1"/>
<dbReference type="KEGG" id="pla:Plav_1585"/>
<reference evidence="2 3" key="1">
    <citation type="journal article" date="2011" name="Stand. Genomic Sci.">
        <title>Complete genome sequence of Parvibaculum lavamentivorans type strain (DS-1(T)).</title>
        <authorList>
            <person name="Schleheck D."/>
            <person name="Weiss M."/>
            <person name="Pitluck S."/>
            <person name="Bruce D."/>
            <person name="Land M.L."/>
            <person name="Han S."/>
            <person name="Saunders E."/>
            <person name="Tapia R."/>
            <person name="Detter C."/>
            <person name="Brettin T."/>
            <person name="Han J."/>
            <person name="Woyke T."/>
            <person name="Goodwin L."/>
            <person name="Pennacchio L."/>
            <person name="Nolan M."/>
            <person name="Cook A.M."/>
            <person name="Kjelleberg S."/>
            <person name="Thomas T."/>
        </authorList>
    </citation>
    <scope>NUCLEOTIDE SEQUENCE [LARGE SCALE GENOMIC DNA]</scope>
    <source>
        <strain evidence="3">DS-1 / DSM 13023 / NCIMB 13966</strain>
    </source>
</reference>
<gene>
    <name evidence="2" type="ordered locus">Plav_1585</name>
</gene>
<proteinExistence type="predicted"/>